<organism evidence="1 2">
    <name type="scientific">Racocetra persica</name>
    <dbReference type="NCBI Taxonomy" id="160502"/>
    <lineage>
        <taxon>Eukaryota</taxon>
        <taxon>Fungi</taxon>
        <taxon>Fungi incertae sedis</taxon>
        <taxon>Mucoromycota</taxon>
        <taxon>Glomeromycotina</taxon>
        <taxon>Glomeromycetes</taxon>
        <taxon>Diversisporales</taxon>
        <taxon>Gigasporaceae</taxon>
        <taxon>Racocetra</taxon>
    </lineage>
</organism>
<proteinExistence type="predicted"/>
<gene>
    <name evidence="1" type="ORF">RPERSI_LOCUS329</name>
</gene>
<dbReference type="Proteomes" id="UP000789920">
    <property type="component" value="Unassembled WGS sequence"/>
</dbReference>
<accession>A0ACA9KD08</accession>
<sequence length="698" mass="82139">MSDTQKPIQFTESELDDLVEKKDYEIANEIEDETLNELNEEINIIDELESVYKTKLFLLKDLEKQIKQRFPNKYEEFVKNMTGVKTGAKEIEKFLDIKNYKVAKEIDKKAYKKAISDKTSRKIFLNKYLKLCNRHDQKLKETEKRLPNSRNHPYWPKVKDIKDNIAGVKTAYKKRIFDNYIILVRYSERIRQLPKHDYRNIPYHKPFNKINNLKEKSKTYYCKRCNDILTIENFCYKCESEDLDNSESIHTNSPKSDSEGSNYITDDGFVIKDDINTSYIQQGFVKNDSVFFSDNELVIDDSSFSSQSLQCQYMLTPTLEVKKKEIVKTIKIKLTQYNRKRKRVSKKEKEEKEEVNGVNSELNGVNSEVTNCQKGHDFETVLRKIFNDAGLIAHKIQVTEGDGDLDLIVFYQTNQICVQSKDTENPLILKYVKDLESTMMHHKHSLGMLVYNSSTMKKEKYLTKQASIWLNNSPQNIIVCNEIQVIEEIKNFFKIKNEKEPEEELSITDFKADSFALMGIVGTIGAGKTTYAKMFQIYHESKGFSVIRRIEASLEIPEELTLLPRVDFLIEDRTVRDIKIFNINVENELEKKYIDNLIDEEIFKDKIKFDKVVYIKPSFVTTINRKKKHARPGETCKNDYLKKIYMEYESRVNEIYPDHIVFDNIISLCENCQQLQSCQKKYKCKIEVYIQFFNQLIQ</sequence>
<protein>
    <submittedName>
        <fullName evidence="1">14523_t:CDS:1</fullName>
    </submittedName>
</protein>
<reference evidence="1" key="1">
    <citation type="submission" date="2021-06" db="EMBL/GenBank/DDBJ databases">
        <authorList>
            <person name="Kallberg Y."/>
            <person name="Tangrot J."/>
            <person name="Rosling A."/>
        </authorList>
    </citation>
    <scope>NUCLEOTIDE SEQUENCE</scope>
    <source>
        <strain evidence="1">MA461A</strain>
    </source>
</reference>
<dbReference type="EMBL" id="CAJVQC010000246">
    <property type="protein sequence ID" value="CAG8465201.1"/>
    <property type="molecule type" value="Genomic_DNA"/>
</dbReference>
<evidence type="ECO:0000313" key="1">
    <source>
        <dbReference type="EMBL" id="CAG8465201.1"/>
    </source>
</evidence>
<keyword evidence="2" id="KW-1185">Reference proteome</keyword>
<evidence type="ECO:0000313" key="2">
    <source>
        <dbReference type="Proteomes" id="UP000789920"/>
    </source>
</evidence>
<name>A0ACA9KD08_9GLOM</name>
<comment type="caution">
    <text evidence="1">The sequence shown here is derived from an EMBL/GenBank/DDBJ whole genome shotgun (WGS) entry which is preliminary data.</text>
</comment>